<keyword evidence="1" id="KW-1133">Transmembrane helix</keyword>
<feature type="domain" description="Cyclin C-terminal" evidence="3">
    <location>
        <begin position="12"/>
        <end position="107"/>
    </location>
</feature>
<keyword evidence="1" id="KW-0812">Transmembrane</keyword>
<dbReference type="Gene3D" id="1.10.472.10">
    <property type="entry name" value="Cyclin-like"/>
    <property type="match status" value="1"/>
</dbReference>
<dbReference type="InterPro" id="IPR036915">
    <property type="entry name" value="Cyclin-like_sf"/>
</dbReference>
<keyword evidence="1" id="KW-0472">Membrane</keyword>
<dbReference type="SMART" id="SM00385">
    <property type="entry name" value="CYCLIN"/>
    <property type="match status" value="1"/>
</dbReference>
<dbReference type="OrthoDB" id="5590282at2759"/>
<dbReference type="SMART" id="SM01332">
    <property type="entry name" value="Cyclin_C"/>
    <property type="match status" value="1"/>
</dbReference>
<dbReference type="AlphaFoldDB" id="A0A183EAX8"/>
<evidence type="ECO:0000313" key="5">
    <source>
        <dbReference type="Proteomes" id="UP000271098"/>
    </source>
</evidence>
<feature type="transmembrane region" description="Helical" evidence="1">
    <location>
        <begin position="43"/>
        <end position="65"/>
    </location>
</feature>
<accession>A0A183EAX8</accession>
<dbReference type="Proteomes" id="UP000271098">
    <property type="component" value="Unassembled WGS sequence"/>
</dbReference>
<feature type="domain" description="Cyclin-like" evidence="2">
    <location>
        <begin position="16"/>
        <end position="108"/>
    </location>
</feature>
<proteinExistence type="predicted"/>
<dbReference type="InterPro" id="IPR004367">
    <property type="entry name" value="Cyclin_C-dom"/>
</dbReference>
<dbReference type="Pfam" id="PF02984">
    <property type="entry name" value="Cyclin_C"/>
    <property type="match status" value="1"/>
</dbReference>
<evidence type="ECO:0000259" key="3">
    <source>
        <dbReference type="SMART" id="SM01332"/>
    </source>
</evidence>
<evidence type="ECO:0000256" key="1">
    <source>
        <dbReference type="SAM" id="Phobius"/>
    </source>
</evidence>
<evidence type="ECO:0000313" key="4">
    <source>
        <dbReference type="EMBL" id="VDN31085.1"/>
    </source>
</evidence>
<dbReference type="EMBL" id="UYRT01086234">
    <property type="protein sequence ID" value="VDN31085.1"/>
    <property type="molecule type" value="Genomic_DNA"/>
</dbReference>
<dbReference type="InterPro" id="IPR013763">
    <property type="entry name" value="Cyclin-like_dom"/>
</dbReference>
<reference evidence="4 5" key="2">
    <citation type="submission" date="2018-11" db="EMBL/GenBank/DDBJ databases">
        <authorList>
            <consortium name="Pathogen Informatics"/>
        </authorList>
    </citation>
    <scope>NUCLEOTIDE SEQUENCE [LARGE SCALE GENOMIC DNA]</scope>
</reference>
<dbReference type="SUPFAM" id="SSF47954">
    <property type="entry name" value="Cyclin-like"/>
    <property type="match status" value="1"/>
</dbReference>
<reference evidence="6" key="1">
    <citation type="submission" date="2016-06" db="UniProtKB">
        <authorList>
            <consortium name="WormBaseParasite"/>
        </authorList>
    </citation>
    <scope>IDENTIFICATION</scope>
</reference>
<dbReference type="WBParaSite" id="GPUH_0001814401-mRNA-1">
    <property type="protein sequence ID" value="GPUH_0001814401-mRNA-1"/>
    <property type="gene ID" value="GPUH_0001814401"/>
</dbReference>
<protein>
    <submittedName>
        <fullName evidence="6">Cyclin_C domain-containing protein</fullName>
    </submittedName>
</protein>
<evidence type="ECO:0000259" key="2">
    <source>
        <dbReference type="SMART" id="SM00385"/>
    </source>
</evidence>
<keyword evidence="5" id="KW-1185">Reference proteome</keyword>
<sequence length="115" mass="13147">MIEAFHGDFDCPLSYRFLRRFARVAEKDMRTLTLARYILETSLLFYEFISVPDSMMAAAALLLAIRMIRAGHWVAHYSFLKELPQLLRLPEAATEAHAISSAVLINLDDPTEFVN</sequence>
<name>A0A183EAX8_9BILA</name>
<gene>
    <name evidence="4" type="ORF">GPUH_LOCUS18119</name>
</gene>
<evidence type="ECO:0000313" key="6">
    <source>
        <dbReference type="WBParaSite" id="GPUH_0001814401-mRNA-1"/>
    </source>
</evidence>
<organism evidence="6">
    <name type="scientific">Gongylonema pulchrum</name>
    <dbReference type="NCBI Taxonomy" id="637853"/>
    <lineage>
        <taxon>Eukaryota</taxon>
        <taxon>Metazoa</taxon>
        <taxon>Ecdysozoa</taxon>
        <taxon>Nematoda</taxon>
        <taxon>Chromadorea</taxon>
        <taxon>Rhabditida</taxon>
        <taxon>Spirurina</taxon>
        <taxon>Spiruromorpha</taxon>
        <taxon>Spiruroidea</taxon>
        <taxon>Gongylonematidae</taxon>
        <taxon>Gongylonema</taxon>
    </lineage>
</organism>